<dbReference type="EMBL" id="JBHSMH010000041">
    <property type="protein sequence ID" value="MFC5469782.1"/>
    <property type="molecule type" value="Genomic_DNA"/>
</dbReference>
<dbReference type="InterPro" id="IPR012854">
    <property type="entry name" value="Cu_amine_oxidase-like_N"/>
</dbReference>
<name>A0ABW0LXW3_9BACL</name>
<gene>
    <name evidence="3" type="ORF">ACFPPD_13695</name>
</gene>
<evidence type="ECO:0000313" key="3">
    <source>
        <dbReference type="EMBL" id="MFC5469782.1"/>
    </source>
</evidence>
<evidence type="ECO:0000256" key="1">
    <source>
        <dbReference type="SAM" id="SignalP"/>
    </source>
</evidence>
<dbReference type="Gene3D" id="3.30.457.10">
    <property type="entry name" value="Copper amine oxidase-like, N-terminal domain"/>
    <property type="match status" value="1"/>
</dbReference>
<protein>
    <submittedName>
        <fullName evidence="3">Stalk domain-containing protein</fullName>
    </submittedName>
</protein>
<evidence type="ECO:0000313" key="4">
    <source>
        <dbReference type="Proteomes" id="UP001596105"/>
    </source>
</evidence>
<proteinExistence type="predicted"/>
<feature type="domain" description="Copper amine oxidase-like N-terminal" evidence="2">
    <location>
        <begin position="51"/>
        <end position="157"/>
    </location>
</feature>
<sequence>MTRIGNGIGIGKKGLALLLALVMLIAAAIPAEAAAAGTKEIRVKVGSAQMKINGEAIKIQAPFLSANNVMVPLSVFTNAKGFGAKLQMTNNKVIKLTYLKHVVTMTTGSKAATIDGKKSTLAVAPANKNSVLMVPLVPVAKAFGAAQKNDAATKEIVLSFKSATAPAGGTGSAGNAGSGSSISIIDSDFGKSKIGDSYYGWSMSYPTGLLKADQSSDGDMIIFQDVKKEYELGVFVEEAKNELTTNEKRTSIYDHFTKTEKAVDIRTVSGAAGSYEKIVSKNNEGYFFESRAIQANGFLYVIYFGKLATSASELDRYSKVLDSFKTSFDRSDVSLKDFTQIIDGYKTFSDADYGMDVKLPKEWSIDDKSAYPSFYTDGAYVFVDISSKNAGDTADAWLKRKLSRFEQTFAPEYRKVLEQKDVVWNGVPAKALKISYSADTETWWEEYEVFAIQGEYRYYTEISYLDSQKTTYASLFDTVLRTLTVNTATVEKNFGLILDDVDDADRTSTVTKKSEKYGYGVTFQQYWTGVSKNFEEESVEYSFGGGGFGVDAWTEPESSFAEVAGFIDQHYQDLLSKNAKMTIVENTMTTLGGLQAKKVVIDDKTNDDKNTPNRMITYYVYNNGQVYTVWGLYYLANGSDFIKKNLESALNSFVVTVR</sequence>
<reference evidence="4" key="1">
    <citation type="journal article" date="2019" name="Int. J. Syst. Evol. Microbiol.">
        <title>The Global Catalogue of Microorganisms (GCM) 10K type strain sequencing project: providing services to taxonomists for standard genome sequencing and annotation.</title>
        <authorList>
            <consortium name="The Broad Institute Genomics Platform"/>
            <consortium name="The Broad Institute Genome Sequencing Center for Infectious Disease"/>
            <person name="Wu L."/>
            <person name="Ma J."/>
        </authorList>
    </citation>
    <scope>NUCLEOTIDE SEQUENCE [LARGE SCALE GENOMIC DNA]</scope>
    <source>
        <strain evidence="4">CCUG 57113</strain>
    </source>
</reference>
<feature type="chain" id="PRO_5046006803" evidence="1">
    <location>
        <begin position="34"/>
        <end position="658"/>
    </location>
</feature>
<keyword evidence="4" id="KW-1185">Reference proteome</keyword>
<dbReference type="Gene3D" id="3.40.1000.10">
    <property type="entry name" value="Mog1/PsbP, alpha/beta/alpha sandwich"/>
    <property type="match status" value="1"/>
</dbReference>
<evidence type="ECO:0000259" key="2">
    <source>
        <dbReference type="Pfam" id="PF07833"/>
    </source>
</evidence>
<keyword evidence="1" id="KW-0732">Signal</keyword>
<dbReference type="InterPro" id="IPR036582">
    <property type="entry name" value="Mao_N_sf"/>
</dbReference>
<dbReference type="Proteomes" id="UP001596105">
    <property type="component" value="Unassembled WGS sequence"/>
</dbReference>
<comment type="caution">
    <text evidence="3">The sequence shown here is derived from an EMBL/GenBank/DDBJ whole genome shotgun (WGS) entry which is preliminary data.</text>
</comment>
<dbReference type="Pfam" id="PF07833">
    <property type="entry name" value="Cu_amine_oxidN1"/>
    <property type="match status" value="1"/>
</dbReference>
<organism evidence="3 4">
    <name type="scientific">Cohnella suwonensis</name>
    <dbReference type="NCBI Taxonomy" id="696072"/>
    <lineage>
        <taxon>Bacteria</taxon>
        <taxon>Bacillati</taxon>
        <taxon>Bacillota</taxon>
        <taxon>Bacilli</taxon>
        <taxon>Bacillales</taxon>
        <taxon>Paenibacillaceae</taxon>
        <taxon>Cohnella</taxon>
    </lineage>
</organism>
<feature type="signal peptide" evidence="1">
    <location>
        <begin position="1"/>
        <end position="33"/>
    </location>
</feature>
<dbReference type="SUPFAM" id="SSF55383">
    <property type="entry name" value="Copper amine oxidase, domain N"/>
    <property type="match status" value="1"/>
</dbReference>
<dbReference type="RefSeq" id="WP_209745550.1">
    <property type="nucleotide sequence ID" value="NZ_JBHSMH010000041.1"/>
</dbReference>
<accession>A0ABW0LXW3</accession>